<dbReference type="CDD" id="cd16936">
    <property type="entry name" value="HATPase_RsbW-like"/>
    <property type="match status" value="1"/>
</dbReference>
<evidence type="ECO:0000313" key="4">
    <source>
        <dbReference type="EMBL" id="ADG86762.1"/>
    </source>
</evidence>
<dbReference type="STRING" id="469371.Tbis_0025"/>
<name>D6Y227_THEBD</name>
<dbReference type="Proteomes" id="UP000006640">
    <property type="component" value="Chromosome"/>
</dbReference>
<dbReference type="Pfam" id="PF13581">
    <property type="entry name" value="HATPase_c_2"/>
    <property type="match status" value="1"/>
</dbReference>
<evidence type="ECO:0000259" key="3">
    <source>
        <dbReference type="Pfam" id="PF13581"/>
    </source>
</evidence>
<dbReference type="InterPro" id="IPR003594">
    <property type="entry name" value="HATPase_dom"/>
</dbReference>
<reference evidence="4 5" key="1">
    <citation type="submission" date="2010-01" db="EMBL/GenBank/DDBJ databases">
        <title>The complete genome of Thermobispora bispora DSM 43833.</title>
        <authorList>
            <consortium name="US DOE Joint Genome Institute (JGI-PGF)"/>
            <person name="Lucas S."/>
            <person name="Copeland A."/>
            <person name="Lapidus A."/>
            <person name="Glavina del Rio T."/>
            <person name="Dalin E."/>
            <person name="Tice H."/>
            <person name="Bruce D."/>
            <person name="Goodwin L."/>
            <person name="Pitluck S."/>
            <person name="Kyrpides N."/>
            <person name="Mavromatis K."/>
            <person name="Ivanova N."/>
            <person name="Mikhailova N."/>
            <person name="Chertkov O."/>
            <person name="Brettin T."/>
            <person name="Detter J.C."/>
            <person name="Han C."/>
            <person name="Larimer F."/>
            <person name="Land M."/>
            <person name="Hauser L."/>
            <person name="Markowitz V."/>
            <person name="Cheng J.-F."/>
            <person name="Hugenholtz P."/>
            <person name="Woyke T."/>
            <person name="Wu D."/>
            <person name="Jando M."/>
            <person name="Schneider S."/>
            <person name="Klenk H.-P."/>
            <person name="Eisen J.A."/>
        </authorList>
    </citation>
    <scope>NUCLEOTIDE SEQUENCE [LARGE SCALE GENOMIC DNA]</scope>
    <source>
        <strain evidence="5">ATCC 19993 / DSM 43833 / CBS 139.67 / JCM 10125 / KCTC 9307 / NBRC 14880 / R51</strain>
    </source>
</reference>
<sequence length="226" mass="24542">MTADRTAHVSNPELTPDGHKRWLTTLKQVFSGKTPWPWTSHGQRGDVRVAVCELGTDILAPRTARRFVVDVLRRWDMPDVRDDVELVVCELVANAINHGLRNTAHLTPIRLLMFGVSRSLLCMVLDPSSEPPRPRSLDRTAETGRGLQVVAGISERWGWSPLPTGKAVWASFTAPPPPESAVPPAVVRTQPVSAPAYGAPARPASMPPGGVRRTVSPARPGFTCAT</sequence>
<organism evidence="4 5">
    <name type="scientific">Thermobispora bispora (strain ATCC 19993 / DSM 43833 / CBS 139.67 / JCM 10125 / KCTC 9307 / NBRC 14880 / R51)</name>
    <dbReference type="NCBI Taxonomy" id="469371"/>
    <lineage>
        <taxon>Bacteria</taxon>
        <taxon>Bacillati</taxon>
        <taxon>Actinomycetota</taxon>
        <taxon>Actinomycetes</taxon>
        <taxon>Streptosporangiales</taxon>
        <taxon>Streptosporangiaceae</taxon>
        <taxon>Thermobispora</taxon>
    </lineage>
</organism>
<evidence type="ECO:0000256" key="2">
    <source>
        <dbReference type="SAM" id="MobiDB-lite"/>
    </source>
</evidence>
<accession>D6Y227</accession>
<gene>
    <name evidence="4" type="ordered locus">Tbis_0025</name>
</gene>
<keyword evidence="4" id="KW-0808">Transferase</keyword>
<dbReference type="HOGENOM" id="CLU_1224263_0_0_11"/>
<dbReference type="SUPFAM" id="SSF55874">
    <property type="entry name" value="ATPase domain of HSP90 chaperone/DNA topoisomerase II/histidine kinase"/>
    <property type="match status" value="1"/>
</dbReference>
<dbReference type="PANTHER" id="PTHR35526:SF3">
    <property type="entry name" value="ANTI-SIGMA-F FACTOR RSBW"/>
    <property type="match status" value="1"/>
</dbReference>
<protein>
    <submittedName>
        <fullName evidence="4">Putative anti-sigma regulatory factor, serine/threonine protein kinase</fullName>
    </submittedName>
</protein>
<feature type="domain" description="Histidine kinase/HSP90-like ATPase" evidence="3">
    <location>
        <begin position="62"/>
        <end position="171"/>
    </location>
</feature>
<dbReference type="Gene3D" id="3.30.565.10">
    <property type="entry name" value="Histidine kinase-like ATPase, C-terminal domain"/>
    <property type="match status" value="1"/>
</dbReference>
<dbReference type="eggNOG" id="COG2172">
    <property type="taxonomic scope" value="Bacteria"/>
</dbReference>
<dbReference type="PANTHER" id="PTHR35526">
    <property type="entry name" value="ANTI-SIGMA-F FACTOR RSBW-RELATED"/>
    <property type="match status" value="1"/>
</dbReference>
<dbReference type="EMBL" id="CP001874">
    <property type="protein sequence ID" value="ADG86762.1"/>
    <property type="molecule type" value="Genomic_DNA"/>
</dbReference>
<dbReference type="InterPro" id="IPR036890">
    <property type="entry name" value="HATPase_C_sf"/>
</dbReference>
<evidence type="ECO:0000256" key="1">
    <source>
        <dbReference type="ARBA" id="ARBA00022527"/>
    </source>
</evidence>
<dbReference type="InterPro" id="IPR050267">
    <property type="entry name" value="Anti-sigma-factor_SerPK"/>
</dbReference>
<feature type="region of interest" description="Disordered" evidence="2">
    <location>
        <begin position="196"/>
        <end position="226"/>
    </location>
</feature>
<proteinExistence type="predicted"/>
<dbReference type="GO" id="GO:0004674">
    <property type="term" value="F:protein serine/threonine kinase activity"/>
    <property type="evidence" value="ECO:0007669"/>
    <property type="project" value="UniProtKB-KW"/>
</dbReference>
<dbReference type="AlphaFoldDB" id="D6Y227"/>
<keyword evidence="1 4" id="KW-0723">Serine/threonine-protein kinase</keyword>
<keyword evidence="4" id="KW-0418">Kinase</keyword>
<keyword evidence="5" id="KW-1185">Reference proteome</keyword>
<evidence type="ECO:0000313" key="5">
    <source>
        <dbReference type="Proteomes" id="UP000006640"/>
    </source>
</evidence>
<dbReference type="KEGG" id="tbi:Tbis_0025"/>